<keyword evidence="2" id="KW-1185">Reference proteome</keyword>
<dbReference type="Gene3D" id="3.30.900.10">
    <property type="entry name" value="HORMA domain"/>
    <property type="match status" value="1"/>
</dbReference>
<evidence type="ECO:0000313" key="1">
    <source>
        <dbReference type="EMBL" id="OMJ74157.1"/>
    </source>
</evidence>
<proteinExistence type="predicted"/>
<sequence length="289" mass="33799">MEKQADLKAFTAKFIDFLFYQHGSQMRHIDTNDTSFEIKTPFYSHVHTEVDFIWEEKDKGKGFSVEVFQENENCNPLLLERWNFQISKLQNKSQKGIYSKFVAAFRELSSKCKSLPSSCIFTKSIYLRDSHLNTPWPNSLSKNEILIFPTVPYKLESLGFLLEVSVNYYTKTLQPSINLQLLGERPRLLSVGSIETQEIPHFRRYSYVESRNKVFTTITNETIYEENEVGIKLISSEIVEDEDFDNEDFGRSSFDMEFDISVTEDTPEEAKISLYMLNCDKIRELLLFK</sequence>
<protein>
    <submittedName>
        <fullName evidence="1">Uncharacterized protein</fullName>
    </submittedName>
</protein>
<dbReference type="InterPro" id="IPR036570">
    <property type="entry name" value="HORMA_dom_sf"/>
</dbReference>
<evidence type="ECO:0000313" key="2">
    <source>
        <dbReference type="Proteomes" id="UP000187209"/>
    </source>
</evidence>
<organism evidence="1 2">
    <name type="scientific">Stentor coeruleus</name>
    <dbReference type="NCBI Taxonomy" id="5963"/>
    <lineage>
        <taxon>Eukaryota</taxon>
        <taxon>Sar</taxon>
        <taxon>Alveolata</taxon>
        <taxon>Ciliophora</taxon>
        <taxon>Postciliodesmatophora</taxon>
        <taxon>Heterotrichea</taxon>
        <taxon>Heterotrichida</taxon>
        <taxon>Stentoridae</taxon>
        <taxon>Stentor</taxon>
    </lineage>
</organism>
<dbReference type="OrthoDB" id="324552at2759"/>
<dbReference type="EMBL" id="MPUH01000770">
    <property type="protein sequence ID" value="OMJ74157.1"/>
    <property type="molecule type" value="Genomic_DNA"/>
</dbReference>
<dbReference type="AlphaFoldDB" id="A0A1R2BBN0"/>
<gene>
    <name evidence="1" type="ORF">SteCoe_26976</name>
</gene>
<comment type="caution">
    <text evidence="1">The sequence shown here is derived from an EMBL/GenBank/DDBJ whole genome shotgun (WGS) entry which is preliminary data.</text>
</comment>
<reference evidence="1 2" key="1">
    <citation type="submission" date="2016-11" db="EMBL/GenBank/DDBJ databases">
        <title>The macronuclear genome of Stentor coeruleus: a giant cell with tiny introns.</title>
        <authorList>
            <person name="Slabodnick M."/>
            <person name="Ruby J.G."/>
            <person name="Reiff S.B."/>
            <person name="Swart E.C."/>
            <person name="Gosai S."/>
            <person name="Prabakaran S."/>
            <person name="Witkowska E."/>
            <person name="Larue G.E."/>
            <person name="Fisher S."/>
            <person name="Freeman R.M."/>
            <person name="Gunawardena J."/>
            <person name="Chu W."/>
            <person name="Stover N.A."/>
            <person name="Gregory B.D."/>
            <person name="Nowacki M."/>
            <person name="Derisi J."/>
            <person name="Roy S.W."/>
            <person name="Marshall W.F."/>
            <person name="Sood P."/>
        </authorList>
    </citation>
    <scope>NUCLEOTIDE SEQUENCE [LARGE SCALE GENOMIC DNA]</scope>
    <source>
        <strain evidence="1">WM001</strain>
    </source>
</reference>
<name>A0A1R2BBN0_9CILI</name>
<dbReference type="Proteomes" id="UP000187209">
    <property type="component" value="Unassembled WGS sequence"/>
</dbReference>
<accession>A0A1R2BBN0</accession>